<keyword evidence="1" id="KW-0732">Signal</keyword>
<keyword evidence="3" id="KW-1185">Reference proteome</keyword>
<feature type="signal peptide" evidence="1">
    <location>
        <begin position="1"/>
        <end position="19"/>
    </location>
</feature>
<proteinExistence type="predicted"/>
<name>A0AAW1I1S1_SAPOF</name>
<evidence type="ECO:0000313" key="2">
    <source>
        <dbReference type="EMBL" id="KAK9682399.1"/>
    </source>
</evidence>
<reference evidence="2" key="1">
    <citation type="submission" date="2024-03" db="EMBL/GenBank/DDBJ databases">
        <title>WGS assembly of Saponaria officinalis var. Norfolk2.</title>
        <authorList>
            <person name="Jenkins J."/>
            <person name="Shu S."/>
            <person name="Grimwood J."/>
            <person name="Barry K."/>
            <person name="Goodstein D."/>
            <person name="Schmutz J."/>
            <person name="Leebens-Mack J."/>
            <person name="Osbourn A."/>
        </authorList>
    </citation>
    <scope>NUCLEOTIDE SEQUENCE [LARGE SCALE GENOMIC DNA]</scope>
    <source>
        <strain evidence="2">JIC</strain>
    </source>
</reference>
<sequence length="59" mass="6624">MKRTVTYLLKSLICDLSLAPLLPCTQISTNQCQNAKPRVNHRNLLKIHSILTSDSCIQS</sequence>
<dbReference type="Proteomes" id="UP001443914">
    <property type="component" value="Unassembled WGS sequence"/>
</dbReference>
<comment type="caution">
    <text evidence="2">The sequence shown here is derived from an EMBL/GenBank/DDBJ whole genome shotgun (WGS) entry which is preliminary data.</text>
</comment>
<organism evidence="2 3">
    <name type="scientific">Saponaria officinalis</name>
    <name type="common">Common soapwort</name>
    <name type="synonym">Lychnis saponaria</name>
    <dbReference type="NCBI Taxonomy" id="3572"/>
    <lineage>
        <taxon>Eukaryota</taxon>
        <taxon>Viridiplantae</taxon>
        <taxon>Streptophyta</taxon>
        <taxon>Embryophyta</taxon>
        <taxon>Tracheophyta</taxon>
        <taxon>Spermatophyta</taxon>
        <taxon>Magnoliopsida</taxon>
        <taxon>eudicotyledons</taxon>
        <taxon>Gunneridae</taxon>
        <taxon>Pentapetalae</taxon>
        <taxon>Caryophyllales</taxon>
        <taxon>Caryophyllaceae</taxon>
        <taxon>Caryophylleae</taxon>
        <taxon>Saponaria</taxon>
    </lineage>
</organism>
<dbReference type="EMBL" id="JBDFQZ010000010">
    <property type="protein sequence ID" value="KAK9682399.1"/>
    <property type="molecule type" value="Genomic_DNA"/>
</dbReference>
<evidence type="ECO:0000313" key="3">
    <source>
        <dbReference type="Proteomes" id="UP001443914"/>
    </source>
</evidence>
<feature type="chain" id="PRO_5043430124" evidence="1">
    <location>
        <begin position="20"/>
        <end position="59"/>
    </location>
</feature>
<evidence type="ECO:0000256" key="1">
    <source>
        <dbReference type="SAM" id="SignalP"/>
    </source>
</evidence>
<gene>
    <name evidence="2" type="ORF">RND81_10G071200</name>
</gene>
<dbReference type="AlphaFoldDB" id="A0AAW1I1S1"/>
<accession>A0AAW1I1S1</accession>
<protein>
    <submittedName>
        <fullName evidence="2">Uncharacterized protein</fullName>
    </submittedName>
</protein>